<dbReference type="PROSITE" id="PS51257">
    <property type="entry name" value="PROKAR_LIPOPROTEIN"/>
    <property type="match status" value="1"/>
</dbReference>
<accession>A0A556MLA5</accession>
<organism evidence="3 4">
    <name type="scientific">Mucilaginibacter corticis</name>
    <dbReference type="NCBI Taxonomy" id="2597670"/>
    <lineage>
        <taxon>Bacteria</taxon>
        <taxon>Pseudomonadati</taxon>
        <taxon>Bacteroidota</taxon>
        <taxon>Sphingobacteriia</taxon>
        <taxon>Sphingobacteriales</taxon>
        <taxon>Sphingobacteriaceae</taxon>
        <taxon>Mucilaginibacter</taxon>
    </lineage>
</organism>
<dbReference type="RefSeq" id="WP_144248753.1">
    <property type="nucleotide sequence ID" value="NZ_VLPK01000002.1"/>
</dbReference>
<reference evidence="3 4" key="1">
    <citation type="submission" date="2019-07" db="EMBL/GenBank/DDBJ databases">
        <authorList>
            <person name="Huq M.A."/>
        </authorList>
    </citation>
    <scope>NUCLEOTIDE SEQUENCE [LARGE SCALE GENOMIC DNA]</scope>
    <source>
        <strain evidence="3 4">MAH-19</strain>
    </source>
</reference>
<evidence type="ECO:0000256" key="1">
    <source>
        <dbReference type="SAM" id="SignalP"/>
    </source>
</evidence>
<dbReference type="EMBL" id="VLPK01000002">
    <property type="protein sequence ID" value="TSJ40716.1"/>
    <property type="molecule type" value="Genomic_DNA"/>
</dbReference>
<evidence type="ECO:0000313" key="3">
    <source>
        <dbReference type="EMBL" id="TSJ40716.1"/>
    </source>
</evidence>
<evidence type="ECO:0000259" key="2">
    <source>
        <dbReference type="Pfam" id="PF13628"/>
    </source>
</evidence>
<comment type="caution">
    <text evidence="3">The sequence shown here is derived from an EMBL/GenBank/DDBJ whole genome shotgun (WGS) entry which is preliminary data.</text>
</comment>
<gene>
    <name evidence="3" type="ORF">FO440_13300</name>
</gene>
<proteinExistence type="predicted"/>
<feature type="signal peptide" evidence="1">
    <location>
        <begin position="1"/>
        <end position="17"/>
    </location>
</feature>
<name>A0A556MLA5_9SPHI</name>
<evidence type="ECO:0000313" key="4">
    <source>
        <dbReference type="Proteomes" id="UP000318733"/>
    </source>
</evidence>
<dbReference type="OrthoDB" id="883203at2"/>
<dbReference type="PANTHER" id="PTHR38593:SF1">
    <property type="entry name" value="BLR2558 PROTEIN"/>
    <property type="match status" value="1"/>
</dbReference>
<keyword evidence="4" id="KW-1185">Reference proteome</keyword>
<feature type="domain" description="DUF4142" evidence="2">
    <location>
        <begin position="36"/>
        <end position="168"/>
    </location>
</feature>
<dbReference type="Gene3D" id="1.20.1260.10">
    <property type="match status" value="1"/>
</dbReference>
<keyword evidence="1" id="KW-0732">Signal</keyword>
<sequence>MKKVIYFLSGVALFGFASCMNNKPAKNYNQLVDEATSSFIKQGLEAGQTEIKASKIAETNSKNPRVISFAKMMIADHSQAGDELEKIAINNRVRGEDSISTVHQQNISDLTNLSGNKFDKAYMQMMVADHRDAVKLFTEATKNQNEDILKFAKKTLPVLQTHLDSANAVSASLK</sequence>
<dbReference type="InterPro" id="IPR025419">
    <property type="entry name" value="DUF4142"/>
</dbReference>
<dbReference type="Proteomes" id="UP000318733">
    <property type="component" value="Unassembled WGS sequence"/>
</dbReference>
<feature type="chain" id="PRO_5021896814" evidence="1">
    <location>
        <begin position="18"/>
        <end position="174"/>
    </location>
</feature>
<dbReference type="PANTHER" id="PTHR38593">
    <property type="entry name" value="BLR2558 PROTEIN"/>
    <property type="match status" value="1"/>
</dbReference>
<protein>
    <submittedName>
        <fullName evidence="3">DUF4142 domain-containing protein</fullName>
    </submittedName>
</protein>
<dbReference type="AlphaFoldDB" id="A0A556MLA5"/>
<dbReference type="InterPro" id="IPR012347">
    <property type="entry name" value="Ferritin-like"/>
</dbReference>
<dbReference type="Pfam" id="PF13628">
    <property type="entry name" value="DUF4142"/>
    <property type="match status" value="1"/>
</dbReference>